<dbReference type="Gene3D" id="2.60.20.10">
    <property type="entry name" value="Crystallins"/>
    <property type="match status" value="1"/>
</dbReference>
<feature type="signal peptide" evidence="1">
    <location>
        <begin position="1"/>
        <end position="21"/>
    </location>
</feature>
<gene>
    <name evidence="2" type="ORF">FHL15_002586</name>
</gene>
<dbReference type="EMBL" id="VFLP01000011">
    <property type="protein sequence ID" value="TRX96314.1"/>
    <property type="molecule type" value="Genomic_DNA"/>
</dbReference>
<sequence>MALKTVLVVLVGLASTAVGHALPVQERDTGNSDHQLLPRVQTSITAYVDSYWRGSSRLFLIDTQNQCVGLDGTGWSNIISSVQVAPGFRCRLWDSNSCNGDSTADIYPPGAQELGSFNDKATSFKCYQN</sequence>
<comment type="caution">
    <text evidence="2">The sequence shown here is derived from an EMBL/GenBank/DDBJ whole genome shotgun (WGS) entry which is preliminary data.</text>
</comment>
<name>A0A553I811_9PEZI</name>
<organism evidence="2 3">
    <name type="scientific">Xylaria flabelliformis</name>
    <dbReference type="NCBI Taxonomy" id="2512241"/>
    <lineage>
        <taxon>Eukaryota</taxon>
        <taxon>Fungi</taxon>
        <taxon>Dikarya</taxon>
        <taxon>Ascomycota</taxon>
        <taxon>Pezizomycotina</taxon>
        <taxon>Sordariomycetes</taxon>
        <taxon>Xylariomycetidae</taxon>
        <taxon>Xylariales</taxon>
        <taxon>Xylariaceae</taxon>
        <taxon>Xylaria</taxon>
    </lineage>
</organism>
<dbReference type="OrthoDB" id="4323739at2759"/>
<evidence type="ECO:0000256" key="1">
    <source>
        <dbReference type="SAM" id="SignalP"/>
    </source>
</evidence>
<evidence type="ECO:0000313" key="3">
    <source>
        <dbReference type="Proteomes" id="UP000319160"/>
    </source>
</evidence>
<evidence type="ECO:0008006" key="4">
    <source>
        <dbReference type="Google" id="ProtNLM"/>
    </source>
</evidence>
<dbReference type="AlphaFoldDB" id="A0A553I811"/>
<evidence type="ECO:0000313" key="2">
    <source>
        <dbReference type="EMBL" id="TRX96314.1"/>
    </source>
</evidence>
<feature type="chain" id="PRO_5022198293" description="Beta/gamma crystallin 'Greek key' domain-containing protein" evidence="1">
    <location>
        <begin position="22"/>
        <end position="129"/>
    </location>
</feature>
<keyword evidence="1" id="KW-0732">Signal</keyword>
<accession>A0A553I811</accession>
<reference evidence="3" key="1">
    <citation type="submission" date="2019-06" db="EMBL/GenBank/DDBJ databases">
        <title>Draft genome sequence of the griseofulvin-producing fungus Xylaria cubensis strain G536.</title>
        <authorList>
            <person name="Mead M.E."/>
            <person name="Raja H.A."/>
            <person name="Steenwyk J.L."/>
            <person name="Knowles S.L."/>
            <person name="Oberlies N.H."/>
            <person name="Rokas A."/>
        </authorList>
    </citation>
    <scope>NUCLEOTIDE SEQUENCE [LARGE SCALE GENOMIC DNA]</scope>
    <source>
        <strain evidence="3">G536</strain>
    </source>
</reference>
<proteinExistence type="predicted"/>
<keyword evidence="3" id="KW-1185">Reference proteome</keyword>
<dbReference type="Proteomes" id="UP000319160">
    <property type="component" value="Unassembled WGS sequence"/>
</dbReference>
<protein>
    <recommendedName>
        <fullName evidence="4">Beta/gamma crystallin 'Greek key' domain-containing protein</fullName>
    </recommendedName>
</protein>